<dbReference type="InterPro" id="IPR033121">
    <property type="entry name" value="PEPTIDASE_A1"/>
</dbReference>
<evidence type="ECO:0000313" key="2">
    <source>
        <dbReference type="EMBL" id="KAJ6697065.1"/>
    </source>
</evidence>
<dbReference type="Gene3D" id="2.40.70.10">
    <property type="entry name" value="Acid Proteases"/>
    <property type="match status" value="1"/>
</dbReference>
<comment type="caution">
    <text evidence="2">The sequence shown here is derived from an EMBL/GenBank/DDBJ whole genome shotgun (WGS) entry which is preliminary data.</text>
</comment>
<accession>A0A9Q0T1E7</accession>
<dbReference type="InterPro" id="IPR021109">
    <property type="entry name" value="Peptidase_aspartic_dom_sf"/>
</dbReference>
<evidence type="ECO:0000259" key="1">
    <source>
        <dbReference type="PROSITE" id="PS51767"/>
    </source>
</evidence>
<dbReference type="SUPFAM" id="SSF50630">
    <property type="entry name" value="Acid proteases"/>
    <property type="match status" value="1"/>
</dbReference>
<organism evidence="2 3">
    <name type="scientific">Salix viminalis</name>
    <name type="common">Common osier</name>
    <name type="synonym">Basket willow</name>
    <dbReference type="NCBI Taxonomy" id="40686"/>
    <lineage>
        <taxon>Eukaryota</taxon>
        <taxon>Viridiplantae</taxon>
        <taxon>Streptophyta</taxon>
        <taxon>Embryophyta</taxon>
        <taxon>Tracheophyta</taxon>
        <taxon>Spermatophyta</taxon>
        <taxon>Magnoliopsida</taxon>
        <taxon>eudicotyledons</taxon>
        <taxon>Gunneridae</taxon>
        <taxon>Pentapetalae</taxon>
        <taxon>rosids</taxon>
        <taxon>fabids</taxon>
        <taxon>Malpighiales</taxon>
        <taxon>Salicaceae</taxon>
        <taxon>Saliceae</taxon>
        <taxon>Salix</taxon>
    </lineage>
</organism>
<dbReference type="Proteomes" id="UP001151529">
    <property type="component" value="Chromosome 19"/>
</dbReference>
<name>A0A9Q0T1E7_SALVM</name>
<reference evidence="2" key="1">
    <citation type="submission" date="2022-11" db="EMBL/GenBank/DDBJ databases">
        <authorList>
            <person name="Hyden B.L."/>
            <person name="Feng K."/>
            <person name="Yates T."/>
            <person name="Jawdy S."/>
            <person name="Smart L.B."/>
            <person name="Muchero W."/>
        </authorList>
    </citation>
    <scope>NUCLEOTIDE SEQUENCE</scope>
    <source>
        <tissue evidence="2">Shoot tip</tissue>
    </source>
</reference>
<feature type="domain" description="Peptidase A1" evidence="1">
    <location>
        <begin position="1"/>
        <end position="34"/>
    </location>
</feature>
<dbReference type="OrthoDB" id="771136at2759"/>
<evidence type="ECO:0000313" key="3">
    <source>
        <dbReference type="Proteomes" id="UP001151529"/>
    </source>
</evidence>
<sequence>MQSKDGRDMTLLGDLVLSNKLVLYDIENQAIGWTEYNCSSSIKVKDDKSGSVYSVGAENLRRHLTF</sequence>
<reference evidence="2" key="2">
    <citation type="journal article" date="2023" name="Int. J. Mol. Sci.">
        <title>De Novo Assembly and Annotation of 11 Diverse Shrub Willow (Salix) Genomes Reveals Novel Gene Organization in Sex-Linked Regions.</title>
        <authorList>
            <person name="Hyden B."/>
            <person name="Feng K."/>
            <person name="Yates T.B."/>
            <person name="Jawdy S."/>
            <person name="Cereghino C."/>
            <person name="Smart L.B."/>
            <person name="Muchero W."/>
        </authorList>
    </citation>
    <scope>NUCLEOTIDE SEQUENCE [LARGE SCALE GENOMIC DNA]</scope>
    <source>
        <tissue evidence="2">Shoot tip</tissue>
    </source>
</reference>
<proteinExistence type="predicted"/>
<dbReference type="AlphaFoldDB" id="A0A9Q0T1E7"/>
<dbReference type="EMBL" id="JAPFFL010000010">
    <property type="protein sequence ID" value="KAJ6697065.1"/>
    <property type="molecule type" value="Genomic_DNA"/>
</dbReference>
<protein>
    <recommendedName>
        <fullName evidence="1">Peptidase A1 domain-containing protein</fullName>
    </recommendedName>
</protein>
<dbReference type="PROSITE" id="PS51767">
    <property type="entry name" value="PEPTIDASE_A1"/>
    <property type="match status" value="1"/>
</dbReference>
<keyword evidence="3" id="KW-1185">Reference proteome</keyword>
<gene>
    <name evidence="2" type="ORF">OIU85_003429</name>
</gene>